<feature type="compositionally biased region" description="Polar residues" evidence="14">
    <location>
        <begin position="385"/>
        <end position="404"/>
    </location>
</feature>
<dbReference type="Gene3D" id="3.30.460.10">
    <property type="entry name" value="Beta Polymerase, domain 2"/>
    <property type="match status" value="1"/>
</dbReference>
<dbReference type="eggNOG" id="KOG2794">
    <property type="taxonomic scope" value="Eukaryota"/>
</dbReference>
<evidence type="ECO:0000256" key="11">
    <source>
        <dbReference type="PROSITE-ProRule" id="PRU00723"/>
    </source>
</evidence>
<evidence type="ECO:0000256" key="7">
    <source>
        <dbReference type="ARBA" id="ARBA00023239"/>
    </source>
</evidence>
<dbReference type="GO" id="GO:0004655">
    <property type="term" value="F:porphobilinogen synthase activity"/>
    <property type="evidence" value="ECO:0007669"/>
    <property type="project" value="UniProtKB-EC"/>
</dbReference>
<dbReference type="PANTHER" id="PTHR11458:SF0">
    <property type="entry name" value="DELTA-AMINOLEVULINIC ACID DEHYDRATASE"/>
    <property type="match status" value="1"/>
</dbReference>
<dbReference type="Pfam" id="PF22600">
    <property type="entry name" value="MTPAP-like_central"/>
    <property type="match status" value="1"/>
</dbReference>
<dbReference type="EC" id="4.2.1.24" evidence="12"/>
<name>A0A024TKJ6_9STRA</name>
<evidence type="ECO:0000256" key="3">
    <source>
        <dbReference type="ARBA" id="ARBA00022723"/>
    </source>
</evidence>
<proteinExistence type="inferred from homology"/>
<dbReference type="InterPro" id="IPR054708">
    <property type="entry name" value="MTPAP-like_central"/>
</dbReference>
<dbReference type="SUPFAM" id="SSF90229">
    <property type="entry name" value="CCCH zinc finger"/>
    <property type="match status" value="1"/>
</dbReference>
<keyword evidence="5 11" id="KW-0862">Zinc</keyword>
<feature type="zinc finger region" description="C3H1-type" evidence="11">
    <location>
        <begin position="326"/>
        <end position="349"/>
    </location>
</feature>
<evidence type="ECO:0000313" key="16">
    <source>
        <dbReference type="EMBL" id="ETV94563.1"/>
    </source>
</evidence>
<protein>
    <recommendedName>
        <fullName evidence="12">Delta-aminolevulinic acid dehydratase</fullName>
        <ecNumber evidence="12">4.2.1.24</ecNumber>
    </recommendedName>
</protein>
<keyword evidence="3 11" id="KW-0479">Metal-binding</keyword>
<evidence type="ECO:0000256" key="9">
    <source>
        <dbReference type="ARBA" id="ARBA00025628"/>
    </source>
</evidence>
<gene>
    <name evidence="16" type="ORF">H310_11844</name>
</gene>
<dbReference type="RefSeq" id="XP_008876881.1">
    <property type="nucleotide sequence ID" value="XM_008878659.1"/>
</dbReference>
<evidence type="ECO:0000256" key="13">
    <source>
        <dbReference type="RuleBase" id="RU004161"/>
    </source>
</evidence>
<dbReference type="AlphaFoldDB" id="A0A024TKJ6"/>
<reference evidence="16" key="1">
    <citation type="submission" date="2013-12" db="EMBL/GenBank/DDBJ databases">
        <title>The Genome Sequence of Aphanomyces invadans NJM9701.</title>
        <authorList>
            <consortium name="The Broad Institute Genomics Platform"/>
            <person name="Russ C."/>
            <person name="Tyler B."/>
            <person name="van West P."/>
            <person name="Dieguez-Uribeondo J."/>
            <person name="Young S.K."/>
            <person name="Zeng Q."/>
            <person name="Gargeya S."/>
            <person name="Fitzgerald M."/>
            <person name="Abouelleil A."/>
            <person name="Alvarado L."/>
            <person name="Chapman S.B."/>
            <person name="Gainer-Dewar J."/>
            <person name="Goldberg J."/>
            <person name="Griggs A."/>
            <person name="Gujja S."/>
            <person name="Hansen M."/>
            <person name="Howarth C."/>
            <person name="Imamovic A."/>
            <person name="Ireland A."/>
            <person name="Larimer J."/>
            <person name="McCowan C."/>
            <person name="Murphy C."/>
            <person name="Pearson M."/>
            <person name="Poon T.W."/>
            <person name="Priest M."/>
            <person name="Roberts A."/>
            <person name="Saif S."/>
            <person name="Shea T."/>
            <person name="Sykes S."/>
            <person name="Wortman J."/>
            <person name="Nusbaum C."/>
            <person name="Birren B."/>
        </authorList>
    </citation>
    <scope>NUCLEOTIDE SEQUENCE [LARGE SCALE GENOMIC DNA]</scope>
    <source>
        <strain evidence="16">NJM9701</strain>
    </source>
</reference>
<comment type="subunit">
    <text evidence="12">Homooctamer.</text>
</comment>
<dbReference type="SUPFAM" id="SSF81631">
    <property type="entry name" value="PAP/OAS1 substrate-binding domain"/>
    <property type="match status" value="1"/>
</dbReference>
<evidence type="ECO:0000256" key="5">
    <source>
        <dbReference type="ARBA" id="ARBA00022833"/>
    </source>
</evidence>
<evidence type="ECO:0000256" key="8">
    <source>
        <dbReference type="ARBA" id="ARBA00023244"/>
    </source>
</evidence>
<evidence type="ECO:0000256" key="10">
    <source>
        <dbReference type="ARBA" id="ARBA00047651"/>
    </source>
</evidence>
<dbReference type="GO" id="GO:0008270">
    <property type="term" value="F:zinc ion binding"/>
    <property type="evidence" value="ECO:0007669"/>
    <property type="project" value="UniProtKB-KW"/>
</dbReference>
<dbReference type="OrthoDB" id="1530at2759"/>
<dbReference type="SUPFAM" id="SSF51569">
    <property type="entry name" value="Aldolase"/>
    <property type="match status" value="1"/>
</dbReference>
<sequence>MRAWTEPTLHGSQLIYPLFITARPDDNPIRGLEPNVQWGNRNNYATLVAHLDGLVAKGLRSVMLFGVVDNKDAEGCMADDPSTPVMEVMKVLRTELPSLLVACDVCMCEYTDHGHCGLLRTSLDGEEIIDNAATVARLGDIALAYAKAGAHMVCPSDMMDNRIGVIRSTLNQHGFAHVSIMAYTSKKASCMYAPFRDAVESTFKGDRKRYQHPVGSVSHALLAYDRDVAEGADTVIVKPSLFYADIVRTLSDKKLVPVACYVVSGEYKMLKDYGDSTGSMDAVVREAHLSLVRAGGSILITYFTPFILERLLDGASKSSALPMDSMCREFTETGTCKYGYRCKMLHVIDGILNGDVRVHPSATQQKRPPSPEHSARVPAHASRPLHSTDSNQTHSPPLKSSQPTVRAKSHSSDLKQHQHSHKHNRSSKQRLRSKSTCDNNRCHNVGHHRHNASSSNNQDDNPPAADELIPPVPPPNNLPFNDSTMHRWLSHEIETCVDRVDVTMHLLRDKQRRATAALNRLVQDLYPASQVEVYGSTYTQLCLPHSDVDCVIVLPTTDGIPCPIDMLETVMTALGACPWAGHLELVRSARIPILKLQFVKGKLPVKMDITCSHSPGHSGIEARTLVDEYRLAMPALRPLVLVLKAHLHAQGLNASYSGGLSSYALVVLVVRFLQFQGDVHSAFMEELEPQYDGVYDMQPCMIYTFFRNGLVVWQGTIGMLLLQFLDLHLQFDFGRYGISIAHGGCVS</sequence>
<organism evidence="16">
    <name type="scientific">Aphanomyces invadans</name>
    <dbReference type="NCBI Taxonomy" id="157072"/>
    <lineage>
        <taxon>Eukaryota</taxon>
        <taxon>Sar</taxon>
        <taxon>Stramenopiles</taxon>
        <taxon>Oomycota</taxon>
        <taxon>Saprolegniomycetes</taxon>
        <taxon>Saprolegniales</taxon>
        <taxon>Verrucalvaceae</taxon>
        <taxon>Aphanomyces</taxon>
    </lineage>
</organism>
<evidence type="ECO:0000256" key="14">
    <source>
        <dbReference type="SAM" id="MobiDB-lite"/>
    </source>
</evidence>
<keyword evidence="4 11" id="KW-0863">Zinc-finger</keyword>
<dbReference type="EMBL" id="KI913985">
    <property type="protein sequence ID" value="ETV94563.1"/>
    <property type="molecule type" value="Genomic_DNA"/>
</dbReference>
<dbReference type="STRING" id="157072.A0A024TKJ6"/>
<dbReference type="EMBL" id="KI913985">
    <property type="protein sequence ID" value="ETV94564.1"/>
    <property type="molecule type" value="Genomic_DNA"/>
</dbReference>
<dbReference type="VEuPathDB" id="FungiDB:H310_11844"/>
<comment type="pathway">
    <text evidence="1">Porphyrin-containing compound metabolism; protoporphyrin-IX biosynthesis; coproporphyrinogen-III from 5-aminolevulinate: step 1/4.</text>
</comment>
<evidence type="ECO:0000256" key="1">
    <source>
        <dbReference type="ARBA" id="ARBA00004694"/>
    </source>
</evidence>
<feature type="compositionally biased region" description="Basic residues" evidence="14">
    <location>
        <begin position="417"/>
        <end position="433"/>
    </location>
</feature>
<dbReference type="PROSITE" id="PS00169">
    <property type="entry name" value="D_ALA_DEHYDRATASE"/>
    <property type="match status" value="1"/>
</dbReference>
<dbReference type="InterPro" id="IPR030656">
    <property type="entry name" value="ALAD_AS"/>
</dbReference>
<dbReference type="CDD" id="cd05402">
    <property type="entry name" value="NT_PAP_TUTase"/>
    <property type="match status" value="1"/>
</dbReference>
<dbReference type="GeneID" id="20088894"/>
<dbReference type="Pfam" id="PF00490">
    <property type="entry name" value="ALAD"/>
    <property type="match status" value="1"/>
</dbReference>
<dbReference type="RefSeq" id="XP_008876879.1">
    <property type="nucleotide sequence ID" value="XM_008878657.1"/>
</dbReference>
<dbReference type="UniPathway" id="UPA00251">
    <property type="reaction ID" value="UER00318"/>
</dbReference>
<dbReference type="SMART" id="SM01004">
    <property type="entry name" value="ALAD"/>
    <property type="match status" value="1"/>
</dbReference>
<evidence type="ECO:0000256" key="6">
    <source>
        <dbReference type="ARBA" id="ARBA00023133"/>
    </source>
</evidence>
<dbReference type="eggNOG" id="KOG1906">
    <property type="taxonomic scope" value="Eukaryota"/>
</dbReference>
<dbReference type="InterPro" id="IPR013785">
    <property type="entry name" value="Aldolase_TIM"/>
</dbReference>
<dbReference type="SUPFAM" id="SSF81301">
    <property type="entry name" value="Nucleotidyltransferase"/>
    <property type="match status" value="1"/>
</dbReference>
<keyword evidence="8 12" id="KW-0627">Porphyrin biosynthesis</keyword>
<dbReference type="GO" id="GO:0005829">
    <property type="term" value="C:cytosol"/>
    <property type="evidence" value="ECO:0007669"/>
    <property type="project" value="TreeGrafter"/>
</dbReference>
<feature type="region of interest" description="Disordered" evidence="14">
    <location>
        <begin position="360"/>
        <end position="473"/>
    </location>
</feature>
<evidence type="ECO:0000259" key="15">
    <source>
        <dbReference type="PROSITE" id="PS50103"/>
    </source>
</evidence>
<evidence type="ECO:0000256" key="2">
    <source>
        <dbReference type="ARBA" id="ARBA00008055"/>
    </source>
</evidence>
<keyword evidence="6" id="KW-0350">Heme biosynthesis</keyword>
<dbReference type="InterPro" id="IPR043519">
    <property type="entry name" value="NT_sf"/>
</dbReference>
<feature type="domain" description="C3H1-type" evidence="15">
    <location>
        <begin position="326"/>
        <end position="349"/>
    </location>
</feature>
<dbReference type="PRINTS" id="PR00144">
    <property type="entry name" value="DALDHYDRTASE"/>
</dbReference>
<accession>A0A024TKJ6</accession>
<dbReference type="InterPro" id="IPR000571">
    <property type="entry name" value="Znf_CCCH"/>
</dbReference>
<comment type="catalytic activity">
    <reaction evidence="10 12">
        <text>2 5-aminolevulinate = porphobilinogen + 2 H2O + H(+)</text>
        <dbReference type="Rhea" id="RHEA:24064"/>
        <dbReference type="ChEBI" id="CHEBI:15377"/>
        <dbReference type="ChEBI" id="CHEBI:15378"/>
        <dbReference type="ChEBI" id="CHEBI:58126"/>
        <dbReference type="ChEBI" id="CHEBI:356416"/>
        <dbReference type="EC" id="4.2.1.24"/>
    </reaction>
</comment>
<dbReference type="PANTHER" id="PTHR11458">
    <property type="entry name" value="DELTA-AMINOLEVULINIC ACID DEHYDRATASE"/>
    <property type="match status" value="1"/>
</dbReference>
<comment type="similarity">
    <text evidence="2 13">Belongs to the ALAD family.</text>
</comment>
<comment type="function">
    <text evidence="9">Catalyzes an early step in the biosynthesis of tetrapyrroles. Binds two molecules of 5-aminolevulinate per subunit, each at a distinct site, and catalyzes their condensation to form porphobilinogen.</text>
</comment>
<dbReference type="InterPro" id="IPR001731">
    <property type="entry name" value="ALAD"/>
</dbReference>
<dbReference type="PROSITE" id="PS50103">
    <property type="entry name" value="ZF_C3H1"/>
    <property type="match status" value="1"/>
</dbReference>
<evidence type="ECO:0000256" key="4">
    <source>
        <dbReference type="ARBA" id="ARBA00022771"/>
    </source>
</evidence>
<dbReference type="GO" id="GO:0006782">
    <property type="term" value="P:protoporphyrinogen IX biosynthetic process"/>
    <property type="evidence" value="ECO:0007669"/>
    <property type="project" value="UniProtKB-UniPathway"/>
</dbReference>
<dbReference type="InterPro" id="IPR036855">
    <property type="entry name" value="Znf_CCCH_sf"/>
</dbReference>
<dbReference type="Gene3D" id="3.20.20.70">
    <property type="entry name" value="Aldolase class I"/>
    <property type="match status" value="1"/>
</dbReference>
<dbReference type="Gene3D" id="1.10.1410.10">
    <property type="match status" value="1"/>
</dbReference>
<evidence type="ECO:0000256" key="12">
    <source>
        <dbReference type="RuleBase" id="RU000515"/>
    </source>
</evidence>
<keyword evidence="7 12" id="KW-0456">Lyase</keyword>